<sequence length="381" mass="42531">MVTDLEPGSGTVAVTGAVATGAGQCGAGMVKEYWPWRGGGHSLWITTVALLRPVDGRPSACRMDVAPWFTRTCQVGHVDVACRVGWTAPLYRVDLAVACRVDLVLGRRVDLVRACRVRVPKHAIETRTWQCGDMCGRYASARKKHELLEEFEVEQDAEPDKELGADYNVAPTKNVYAVLSRVPKEAERAVRQLRVVKWGLVPAWAKDPSIGSRLINARAETLAEKPSFRQAFAKRRCLLPADGYFEWMPVEGEKKKKQPYFIHPADGGVLAMAGLYEFWKDPSREDDDPLKWLVTCTVITTDAEDQLGRIHDRMPMMIERERWSEWLDPKLTDTSRAAGLLVPAESGRLTAYAVSTDVNSVRNNGPDLIKPLPEEEETALF</sequence>
<keyword evidence="2 8" id="KW-0645">Protease</keyword>
<keyword evidence="7" id="KW-0456">Lyase</keyword>
<dbReference type="PANTHER" id="PTHR13604">
    <property type="entry name" value="DC12-RELATED"/>
    <property type="match status" value="1"/>
</dbReference>
<keyword evidence="6" id="KW-0238">DNA-binding</keyword>
<proteinExistence type="inferred from homology"/>
<keyword evidence="4 8" id="KW-0378">Hydrolase</keyword>
<dbReference type="Proteomes" id="UP001500064">
    <property type="component" value="Unassembled WGS sequence"/>
</dbReference>
<reference evidence="9 10" key="1">
    <citation type="journal article" date="2019" name="Int. J. Syst. Evol. Microbiol.">
        <title>The Global Catalogue of Microorganisms (GCM) 10K type strain sequencing project: providing services to taxonomists for standard genome sequencing and annotation.</title>
        <authorList>
            <consortium name="The Broad Institute Genomics Platform"/>
            <consortium name="The Broad Institute Genome Sequencing Center for Infectious Disease"/>
            <person name="Wu L."/>
            <person name="Ma J."/>
        </authorList>
    </citation>
    <scope>NUCLEOTIDE SEQUENCE [LARGE SCALE GENOMIC DNA]</scope>
    <source>
        <strain evidence="9 10">JCM 13929</strain>
    </source>
</reference>
<evidence type="ECO:0000256" key="8">
    <source>
        <dbReference type="RuleBase" id="RU364100"/>
    </source>
</evidence>
<comment type="caution">
    <text evidence="9">The sequence shown here is derived from an EMBL/GenBank/DDBJ whole genome shotgun (WGS) entry which is preliminary data.</text>
</comment>
<organism evidence="9 10">
    <name type="scientific">Nonomuraea maheshkhaliensis</name>
    <dbReference type="NCBI Taxonomy" id="419590"/>
    <lineage>
        <taxon>Bacteria</taxon>
        <taxon>Bacillati</taxon>
        <taxon>Actinomycetota</taxon>
        <taxon>Actinomycetes</taxon>
        <taxon>Streptosporangiales</taxon>
        <taxon>Streptosporangiaceae</taxon>
        <taxon>Nonomuraea</taxon>
    </lineage>
</organism>
<name>A0ABN2FSK0_9ACTN</name>
<evidence type="ECO:0000256" key="3">
    <source>
        <dbReference type="ARBA" id="ARBA00022763"/>
    </source>
</evidence>
<dbReference type="PANTHER" id="PTHR13604:SF0">
    <property type="entry name" value="ABASIC SITE PROCESSING PROTEIN HMCES"/>
    <property type="match status" value="1"/>
</dbReference>
<dbReference type="SUPFAM" id="SSF143081">
    <property type="entry name" value="BB1717-like"/>
    <property type="match status" value="1"/>
</dbReference>
<evidence type="ECO:0000256" key="6">
    <source>
        <dbReference type="ARBA" id="ARBA00023125"/>
    </source>
</evidence>
<dbReference type="InterPro" id="IPR036590">
    <property type="entry name" value="SRAP-like"/>
</dbReference>
<comment type="similarity">
    <text evidence="1 8">Belongs to the SOS response-associated peptidase family.</text>
</comment>
<evidence type="ECO:0000313" key="9">
    <source>
        <dbReference type="EMBL" id="GAA1658417.1"/>
    </source>
</evidence>
<evidence type="ECO:0000256" key="4">
    <source>
        <dbReference type="ARBA" id="ARBA00022801"/>
    </source>
</evidence>
<dbReference type="EC" id="3.4.-.-" evidence="8"/>
<keyword evidence="10" id="KW-1185">Reference proteome</keyword>
<evidence type="ECO:0000313" key="10">
    <source>
        <dbReference type="Proteomes" id="UP001500064"/>
    </source>
</evidence>
<evidence type="ECO:0000256" key="5">
    <source>
        <dbReference type="ARBA" id="ARBA00023124"/>
    </source>
</evidence>
<keyword evidence="3" id="KW-0227">DNA damage</keyword>
<dbReference type="EMBL" id="BAAAMU010000058">
    <property type="protein sequence ID" value="GAA1658417.1"/>
    <property type="molecule type" value="Genomic_DNA"/>
</dbReference>
<keyword evidence="5" id="KW-0190">Covalent protein-DNA linkage</keyword>
<dbReference type="Gene3D" id="3.90.1680.10">
    <property type="entry name" value="SOS response associated peptidase-like"/>
    <property type="match status" value="1"/>
</dbReference>
<evidence type="ECO:0000256" key="1">
    <source>
        <dbReference type="ARBA" id="ARBA00008136"/>
    </source>
</evidence>
<gene>
    <name evidence="9" type="ORF">GCM10009733_065180</name>
</gene>
<dbReference type="Pfam" id="PF02586">
    <property type="entry name" value="SRAP"/>
    <property type="match status" value="1"/>
</dbReference>
<protein>
    <recommendedName>
        <fullName evidence="8">Abasic site processing protein</fullName>
        <ecNumber evidence="8">3.4.-.-</ecNumber>
    </recommendedName>
</protein>
<dbReference type="InterPro" id="IPR003738">
    <property type="entry name" value="SRAP"/>
</dbReference>
<evidence type="ECO:0000256" key="2">
    <source>
        <dbReference type="ARBA" id="ARBA00022670"/>
    </source>
</evidence>
<accession>A0ABN2FSK0</accession>
<evidence type="ECO:0000256" key="7">
    <source>
        <dbReference type="ARBA" id="ARBA00023239"/>
    </source>
</evidence>